<evidence type="ECO:0000313" key="2">
    <source>
        <dbReference type="EMBL" id="EKF30756.1"/>
    </source>
</evidence>
<keyword evidence="3" id="KW-1185">Reference proteome</keyword>
<dbReference type="Proteomes" id="UP000007350">
    <property type="component" value="Unassembled WGS sequence"/>
</dbReference>
<feature type="non-terminal residue" evidence="2">
    <location>
        <position position="1"/>
    </location>
</feature>
<feature type="region of interest" description="Disordered" evidence="1">
    <location>
        <begin position="1"/>
        <end position="137"/>
    </location>
</feature>
<name>K2N7Q5_TRYCR</name>
<feature type="compositionally biased region" description="Low complexity" evidence="1">
    <location>
        <begin position="71"/>
        <end position="83"/>
    </location>
</feature>
<evidence type="ECO:0000313" key="3">
    <source>
        <dbReference type="Proteomes" id="UP000007350"/>
    </source>
</evidence>
<comment type="caution">
    <text evidence="2">The sequence shown here is derived from an EMBL/GenBank/DDBJ whole genome shotgun (WGS) entry which is preliminary data.</text>
</comment>
<feature type="compositionally biased region" description="Polar residues" evidence="1">
    <location>
        <begin position="41"/>
        <end position="56"/>
    </location>
</feature>
<proteinExistence type="predicted"/>
<gene>
    <name evidence="2" type="ORF">MOQ_005424</name>
</gene>
<protein>
    <submittedName>
        <fullName evidence="2">Mucin-associated surface protein (MASP), putative</fullName>
    </submittedName>
</protein>
<dbReference type="EMBL" id="AHKC01011592">
    <property type="protein sequence ID" value="EKF30756.1"/>
    <property type="molecule type" value="Genomic_DNA"/>
</dbReference>
<feature type="compositionally biased region" description="Low complexity" evidence="1">
    <location>
        <begin position="113"/>
        <end position="136"/>
    </location>
</feature>
<feature type="compositionally biased region" description="Polar residues" evidence="1">
    <location>
        <begin position="10"/>
        <end position="21"/>
    </location>
</feature>
<sequence>EVTTSERNKTVPSPGTVATPQSHHDNGTEETGEDTKATKVIVNTNDTRNTQNSVSNPEAAKAVEPGAGMESNPTNNNSSPPSTGAATRLSTIPNAKGPSDIKENQNSRSAENATATVATAAQTNDTSKSGDSDGSTAVSHSTSPLLLLFLLLRVRLQLRWWLRESEGERAVHRPRTHSFFTLCVCVPFARTLVLTSAHDAHT</sequence>
<reference evidence="2 3" key="1">
    <citation type="journal article" date="2012" name="BMC Genomics">
        <title>Comparative genomic analysis of human infective Trypanosoma cruzi lineages with the bat-restricted subspecies T. cruzi marinkellei.</title>
        <authorList>
            <person name="Franzen O."/>
            <person name="Talavera-Lopez C."/>
            <person name="Ochaya S."/>
            <person name="Butler C.E."/>
            <person name="Messenger L.A."/>
            <person name="Lewis M.D."/>
            <person name="Llewellyn M.S."/>
            <person name="Marinkelle C.J."/>
            <person name="Tyler K.M."/>
            <person name="Miles M.A."/>
            <person name="Andersson B."/>
        </authorList>
    </citation>
    <scope>NUCLEOTIDE SEQUENCE [LARGE SCALE GENOMIC DNA]</scope>
    <source>
        <strain evidence="2 3">B7</strain>
    </source>
</reference>
<feature type="compositionally biased region" description="Polar residues" evidence="1">
    <location>
        <begin position="84"/>
        <end position="93"/>
    </location>
</feature>
<organism evidence="2 3">
    <name type="scientific">Trypanosoma cruzi marinkellei</name>
    <dbReference type="NCBI Taxonomy" id="85056"/>
    <lineage>
        <taxon>Eukaryota</taxon>
        <taxon>Discoba</taxon>
        <taxon>Euglenozoa</taxon>
        <taxon>Kinetoplastea</taxon>
        <taxon>Metakinetoplastina</taxon>
        <taxon>Trypanosomatida</taxon>
        <taxon>Trypanosomatidae</taxon>
        <taxon>Trypanosoma</taxon>
        <taxon>Schizotrypanum</taxon>
    </lineage>
</organism>
<dbReference type="AlphaFoldDB" id="K2N7Q5"/>
<evidence type="ECO:0000256" key="1">
    <source>
        <dbReference type="SAM" id="MobiDB-lite"/>
    </source>
</evidence>
<feature type="compositionally biased region" description="Basic and acidic residues" evidence="1">
    <location>
        <begin position="22"/>
        <end position="37"/>
    </location>
</feature>
<accession>K2N7Q5</accession>